<evidence type="ECO:0000313" key="8">
    <source>
        <dbReference type="EMBL" id="KAI5076746.1"/>
    </source>
</evidence>
<feature type="compositionally biased region" description="Basic and acidic residues" evidence="6">
    <location>
        <begin position="659"/>
        <end position="687"/>
    </location>
</feature>
<keyword evidence="1" id="KW-0479">Metal-binding</keyword>
<name>A0A9D4UZK7_ADICA</name>
<proteinExistence type="predicted"/>
<dbReference type="Proteomes" id="UP000886520">
    <property type="component" value="Chromosome 8"/>
</dbReference>
<evidence type="ECO:0000256" key="4">
    <source>
        <dbReference type="PROSITE-ProRule" id="PRU00322"/>
    </source>
</evidence>
<protein>
    <recommendedName>
        <fullName evidence="7">RanBP2-type domain-containing protein</fullName>
    </recommendedName>
</protein>
<dbReference type="EMBL" id="JABFUD020000008">
    <property type="protein sequence ID" value="KAI5076746.1"/>
    <property type="molecule type" value="Genomic_DNA"/>
</dbReference>
<dbReference type="Gene3D" id="2.30.30.380">
    <property type="entry name" value="Zn-finger domain of Sec23/24"/>
    <property type="match status" value="1"/>
</dbReference>
<feature type="compositionally biased region" description="Polar residues" evidence="6">
    <location>
        <begin position="439"/>
        <end position="457"/>
    </location>
</feature>
<feature type="region of interest" description="Disordered" evidence="6">
    <location>
        <begin position="60"/>
        <end position="95"/>
    </location>
</feature>
<organism evidence="8 9">
    <name type="scientific">Adiantum capillus-veneris</name>
    <name type="common">Maidenhair fern</name>
    <dbReference type="NCBI Taxonomy" id="13818"/>
    <lineage>
        <taxon>Eukaryota</taxon>
        <taxon>Viridiplantae</taxon>
        <taxon>Streptophyta</taxon>
        <taxon>Embryophyta</taxon>
        <taxon>Tracheophyta</taxon>
        <taxon>Polypodiopsida</taxon>
        <taxon>Polypodiidae</taxon>
        <taxon>Polypodiales</taxon>
        <taxon>Pteridineae</taxon>
        <taxon>Pteridaceae</taxon>
        <taxon>Vittarioideae</taxon>
        <taxon>Adiantum</taxon>
    </lineage>
</organism>
<feature type="compositionally biased region" description="Basic and acidic residues" evidence="6">
    <location>
        <begin position="428"/>
        <end position="437"/>
    </location>
</feature>
<evidence type="ECO:0000256" key="2">
    <source>
        <dbReference type="ARBA" id="ARBA00022771"/>
    </source>
</evidence>
<dbReference type="GO" id="GO:0008270">
    <property type="term" value="F:zinc ion binding"/>
    <property type="evidence" value="ECO:0007669"/>
    <property type="project" value="UniProtKB-KW"/>
</dbReference>
<dbReference type="AlphaFoldDB" id="A0A9D4UZK7"/>
<feature type="region of interest" description="Disordered" evidence="6">
    <location>
        <begin position="427"/>
        <end position="707"/>
    </location>
</feature>
<keyword evidence="9" id="KW-1185">Reference proteome</keyword>
<gene>
    <name evidence="8" type="ORF">GOP47_0008811</name>
</gene>
<keyword evidence="3" id="KW-0862">Zinc</keyword>
<feature type="compositionally biased region" description="Acidic residues" evidence="6">
    <location>
        <begin position="482"/>
        <end position="500"/>
    </location>
</feature>
<dbReference type="InterPro" id="IPR001876">
    <property type="entry name" value="Znf_RanBP2"/>
</dbReference>
<keyword evidence="2 4" id="KW-0863">Zinc-finger</keyword>
<comment type="caution">
    <text evidence="8">The sequence shown here is derived from an EMBL/GenBank/DDBJ whole genome shotgun (WGS) entry which is preliminary data.</text>
</comment>
<feature type="compositionally biased region" description="Basic and acidic residues" evidence="6">
    <location>
        <begin position="623"/>
        <end position="647"/>
    </location>
</feature>
<feature type="compositionally biased region" description="Acidic residues" evidence="6">
    <location>
        <begin position="461"/>
        <end position="474"/>
    </location>
</feature>
<dbReference type="InterPro" id="IPR036443">
    <property type="entry name" value="Znf_RanBP2_sf"/>
</dbReference>
<evidence type="ECO:0000313" key="9">
    <source>
        <dbReference type="Proteomes" id="UP000886520"/>
    </source>
</evidence>
<feature type="compositionally biased region" description="Basic and acidic residues" evidence="6">
    <location>
        <begin position="71"/>
        <end position="84"/>
    </location>
</feature>
<dbReference type="OrthoDB" id="1934763at2759"/>
<evidence type="ECO:0000256" key="6">
    <source>
        <dbReference type="SAM" id="MobiDB-lite"/>
    </source>
</evidence>
<reference evidence="8" key="1">
    <citation type="submission" date="2021-01" db="EMBL/GenBank/DDBJ databases">
        <title>Adiantum capillus-veneris genome.</title>
        <authorList>
            <person name="Fang Y."/>
            <person name="Liao Q."/>
        </authorList>
    </citation>
    <scope>NUCLEOTIDE SEQUENCE</scope>
    <source>
        <strain evidence="8">H3</strain>
        <tissue evidence="8">Leaf</tissue>
    </source>
</reference>
<evidence type="ECO:0000259" key="7">
    <source>
        <dbReference type="PROSITE" id="PS50199"/>
    </source>
</evidence>
<sequence length="707" mass="78301">MWRGSWGFLSQVRRSSNVPRLSSLPSAHLGLQRLRLLGPTLNGSCAPSFSAAAEAASMANSAEPEAISSVDRAETEMPSTDDRLAASASTTPLKVDGEQGESALIKIVEEHRQHVSTLKAELEEHKTLARSILDEIRVLKLKDDRKSAEIKPPPEKKVPLLGWTAFLEHLQDSGYFKDGRRAPLANGASSIFEDLECVKTTIHKFSQAHDSIFESLSQIDLRIVARYGCALNDSDAAASQKRLRQHFHLEDSLTEDSSDKSANTQPKLSDVTRLLHFSIVDGTLEEDVRLSISHLLREIITLSRKSREASPHALHRSLLDKTESATPEKVIKSSKPDKVKVVKEETIDVKKIDTPLGEGSTNTGKAEARLETTAPSAHQWKCPRCSFMNLDTKDRCVECSRRRPQRTYAVDSAKICDDASLVEDTEQEVNKAKDKKGSMVSSSAQGRGNFKGSTSLASCDTESDQSSSDDDDKNTEEKDPFDVLDDILESKDSDEDESSAEESKEKTRGSGKKAYSRALDEDEESVDESKEKTRGSGKKAYSRASDEDEESVDESKEKTRGSGKKASSLAGLFIRQPKWEGERRNNSRPPERRPSRGGFPKSRDSNRRLGSDEDESSSNEIDMPSRKGVDYQDDEGYGRRSGRERYNNTRGGGGGGRGYRGDSYDDRRRDRGPRGGRDYGDRDRGSRSDSYGGRSERGRGLSQCEEF</sequence>
<evidence type="ECO:0000256" key="3">
    <source>
        <dbReference type="ARBA" id="ARBA00022833"/>
    </source>
</evidence>
<evidence type="ECO:0000256" key="1">
    <source>
        <dbReference type="ARBA" id="ARBA00022723"/>
    </source>
</evidence>
<accession>A0A9D4UZK7</accession>
<feature type="compositionally biased region" description="Basic and acidic residues" evidence="6">
    <location>
        <begin position="577"/>
        <end position="594"/>
    </location>
</feature>
<dbReference type="PROSITE" id="PS50199">
    <property type="entry name" value="ZF_RANBP2_2"/>
    <property type="match status" value="1"/>
</dbReference>
<keyword evidence="5" id="KW-0175">Coiled coil</keyword>
<dbReference type="SUPFAM" id="SSF90209">
    <property type="entry name" value="Ran binding protein zinc finger-like"/>
    <property type="match status" value="1"/>
</dbReference>
<feature type="compositionally biased region" description="Basic and acidic residues" evidence="6">
    <location>
        <begin position="601"/>
        <end position="611"/>
    </location>
</feature>
<dbReference type="PROSITE" id="PS01358">
    <property type="entry name" value="ZF_RANBP2_1"/>
    <property type="match status" value="1"/>
</dbReference>
<feature type="coiled-coil region" evidence="5">
    <location>
        <begin position="108"/>
        <end position="135"/>
    </location>
</feature>
<feature type="domain" description="RanBP2-type" evidence="7">
    <location>
        <begin position="376"/>
        <end position="405"/>
    </location>
</feature>
<evidence type="ECO:0000256" key="5">
    <source>
        <dbReference type="SAM" id="Coils"/>
    </source>
</evidence>
<feature type="region of interest" description="Disordered" evidence="6">
    <location>
        <begin position="311"/>
        <end position="332"/>
    </location>
</feature>